<dbReference type="InterPro" id="IPR014748">
    <property type="entry name" value="Enoyl-CoA_hydra_C"/>
</dbReference>
<comment type="caution">
    <text evidence="3">The sequence shown here is derived from an EMBL/GenBank/DDBJ whole genome shotgun (WGS) entry which is preliminary data.</text>
</comment>
<accession>A0A6M1R6S9</accession>
<dbReference type="AlphaFoldDB" id="A0A6M1R6S9"/>
<protein>
    <submittedName>
        <fullName evidence="3">Enoyl-CoA hydratase/isomerase family protein</fullName>
    </submittedName>
</protein>
<proteinExistence type="inferred from homology"/>
<dbReference type="Pfam" id="PF00378">
    <property type="entry name" value="ECH_1"/>
    <property type="match status" value="1"/>
</dbReference>
<gene>
    <name evidence="3" type="ORF">G5C66_24245</name>
</gene>
<dbReference type="PANTHER" id="PTHR43149">
    <property type="entry name" value="ENOYL-COA HYDRATASE"/>
    <property type="match status" value="1"/>
</dbReference>
<keyword evidence="3" id="KW-0413">Isomerase</keyword>
<dbReference type="InterPro" id="IPR029045">
    <property type="entry name" value="ClpP/crotonase-like_dom_sf"/>
</dbReference>
<dbReference type="InterPro" id="IPR018376">
    <property type="entry name" value="Enoyl-CoA_hyd/isom_CS"/>
</dbReference>
<dbReference type="InterPro" id="IPR001753">
    <property type="entry name" value="Enoyl-CoA_hydra/iso"/>
</dbReference>
<dbReference type="CDD" id="cd06558">
    <property type="entry name" value="crotonase-like"/>
    <property type="match status" value="1"/>
</dbReference>
<dbReference type="RefSeq" id="WP_165114019.1">
    <property type="nucleotide sequence ID" value="NZ_JAALAA010000031.1"/>
</dbReference>
<evidence type="ECO:0000256" key="2">
    <source>
        <dbReference type="RuleBase" id="RU003707"/>
    </source>
</evidence>
<dbReference type="PROSITE" id="PS00166">
    <property type="entry name" value="ENOYL_COA_HYDRATASE"/>
    <property type="match status" value="1"/>
</dbReference>
<dbReference type="UniPathway" id="UPA00659"/>
<evidence type="ECO:0000313" key="3">
    <source>
        <dbReference type="EMBL" id="NGN95836.1"/>
    </source>
</evidence>
<dbReference type="EMBL" id="JAALAA010000031">
    <property type="protein sequence ID" value="NGN95836.1"/>
    <property type="molecule type" value="Genomic_DNA"/>
</dbReference>
<dbReference type="GO" id="GO:0006635">
    <property type="term" value="P:fatty acid beta-oxidation"/>
    <property type="evidence" value="ECO:0007669"/>
    <property type="project" value="UniProtKB-UniPathway"/>
</dbReference>
<sequence>MNSNEPGVTLSIDGVVATVLLDRPDVRNAQHPAMWAAIASFLESLPEEVRVVVVRGAGGTFSAGLDLSLVDPGQTDVDGSLVATLGRSDQEVVDLIGEYQRPFVALADPRFISIAVVDGYAIGAGFQMALACDLRIMAEDAWVCMKEPALGLVPDLAGTKPLVEAVGYARALEICATARKVGAAEAERIGLAQSVVPAVDLDVTLSGLVSSLVAHDATAVRRTHELLSAASSRSLDEQRLAERTAQVDRLRAVLGR</sequence>
<keyword evidence="4" id="KW-1185">Reference proteome</keyword>
<evidence type="ECO:0000313" key="4">
    <source>
        <dbReference type="Proteomes" id="UP000483261"/>
    </source>
</evidence>
<organism evidence="3 4">
    <name type="scientific">Nocardioides turkmenicus</name>
    <dbReference type="NCBI Taxonomy" id="2711220"/>
    <lineage>
        <taxon>Bacteria</taxon>
        <taxon>Bacillati</taxon>
        <taxon>Actinomycetota</taxon>
        <taxon>Actinomycetes</taxon>
        <taxon>Propionibacteriales</taxon>
        <taxon>Nocardioidaceae</taxon>
        <taxon>Nocardioides</taxon>
    </lineage>
</organism>
<dbReference type="InterPro" id="IPR045002">
    <property type="entry name" value="Ech1-like"/>
</dbReference>
<dbReference type="Proteomes" id="UP000483261">
    <property type="component" value="Unassembled WGS sequence"/>
</dbReference>
<dbReference type="GO" id="GO:0016853">
    <property type="term" value="F:isomerase activity"/>
    <property type="evidence" value="ECO:0007669"/>
    <property type="project" value="UniProtKB-KW"/>
</dbReference>
<dbReference type="Gene3D" id="1.10.12.10">
    <property type="entry name" value="Lyase 2-enoyl-coa Hydratase, Chain A, domain 2"/>
    <property type="match status" value="1"/>
</dbReference>
<name>A0A6M1R6S9_9ACTN</name>
<evidence type="ECO:0000256" key="1">
    <source>
        <dbReference type="ARBA" id="ARBA00005254"/>
    </source>
</evidence>
<comment type="similarity">
    <text evidence="1 2">Belongs to the enoyl-CoA hydratase/isomerase family.</text>
</comment>
<dbReference type="Gene3D" id="3.90.226.10">
    <property type="entry name" value="2-enoyl-CoA Hydratase, Chain A, domain 1"/>
    <property type="match status" value="1"/>
</dbReference>
<reference evidence="3 4" key="1">
    <citation type="submission" date="2020-02" db="EMBL/GenBank/DDBJ databases">
        <title>Whole-genome analyses of novel actinobacteria.</title>
        <authorList>
            <person name="Sahin N."/>
        </authorList>
    </citation>
    <scope>NUCLEOTIDE SEQUENCE [LARGE SCALE GENOMIC DNA]</scope>
    <source>
        <strain evidence="3 4">KC13</strain>
    </source>
</reference>
<dbReference type="SUPFAM" id="SSF52096">
    <property type="entry name" value="ClpP/crotonase"/>
    <property type="match status" value="1"/>
</dbReference>